<comment type="caution">
    <text evidence="2">The sequence shown here is derived from an EMBL/GenBank/DDBJ whole genome shotgun (WGS) entry which is preliminary data.</text>
</comment>
<evidence type="ECO:0000313" key="2">
    <source>
        <dbReference type="EMBL" id="MDT0352761.1"/>
    </source>
</evidence>
<evidence type="ECO:0000256" key="1">
    <source>
        <dbReference type="SAM" id="SignalP"/>
    </source>
</evidence>
<dbReference type="PROSITE" id="PS51257">
    <property type="entry name" value="PROKAR_LIPOPROTEIN"/>
    <property type="match status" value="1"/>
</dbReference>
<dbReference type="PANTHER" id="PTHR34387:SF1">
    <property type="entry name" value="PERIPLASMIC IMMUNOGENIC PROTEIN"/>
    <property type="match status" value="1"/>
</dbReference>
<keyword evidence="1" id="KW-0732">Signal</keyword>
<dbReference type="Pfam" id="PF04402">
    <property type="entry name" value="SIMPL"/>
    <property type="match status" value="1"/>
</dbReference>
<reference evidence="3" key="1">
    <citation type="submission" date="2023-07" db="EMBL/GenBank/DDBJ databases">
        <title>30 novel species of actinomycetes from the DSMZ collection.</title>
        <authorList>
            <person name="Nouioui I."/>
        </authorList>
    </citation>
    <scope>NUCLEOTIDE SEQUENCE [LARGE SCALE GENOMIC DNA]</scope>
    <source>
        <strain evidence="3">DSM 45834</strain>
    </source>
</reference>
<dbReference type="Gene3D" id="3.30.110.170">
    <property type="entry name" value="Protein of unknown function (DUF541), domain 1"/>
    <property type="match status" value="1"/>
</dbReference>
<sequence>MRRIAALPVAAALAGALLLAGCASGSAPELGRPAPPSITTRGVGTVAGTPDTLTVVLGVQTRAPSAADALADNNARATGLLDVLRGRGVADRDLRTSGLSISPTFDTDGRITGYEVANEVTATLRDVAGAGSLIDAAAQAAGDAVRVQQIAFGIDDDARPRAEARADAVRQAVTQARQLADAAEVGLGPILSITEVTDARPPVPAARTDAAAQAAVPIEPGTQDVSVSVEVVHAVAT</sequence>
<dbReference type="InterPro" id="IPR007497">
    <property type="entry name" value="SIMPL/DUF541"/>
</dbReference>
<dbReference type="PANTHER" id="PTHR34387">
    <property type="entry name" value="SLR1258 PROTEIN"/>
    <property type="match status" value="1"/>
</dbReference>
<name>A0ABU2NFM3_9PSEU</name>
<organism evidence="2 3">
    <name type="scientific">Pseudonocardia charpentierae</name>
    <dbReference type="NCBI Taxonomy" id="3075545"/>
    <lineage>
        <taxon>Bacteria</taxon>
        <taxon>Bacillati</taxon>
        <taxon>Actinomycetota</taxon>
        <taxon>Actinomycetes</taxon>
        <taxon>Pseudonocardiales</taxon>
        <taxon>Pseudonocardiaceae</taxon>
        <taxon>Pseudonocardia</taxon>
    </lineage>
</organism>
<dbReference type="InterPro" id="IPR052022">
    <property type="entry name" value="26kDa_periplasmic_antigen"/>
</dbReference>
<dbReference type="RefSeq" id="WP_311559263.1">
    <property type="nucleotide sequence ID" value="NZ_JAVREJ010000021.1"/>
</dbReference>
<dbReference type="EMBL" id="JAVREJ010000021">
    <property type="protein sequence ID" value="MDT0352761.1"/>
    <property type="molecule type" value="Genomic_DNA"/>
</dbReference>
<protein>
    <submittedName>
        <fullName evidence="2">SIMPL domain-containing protein</fullName>
    </submittedName>
</protein>
<keyword evidence="3" id="KW-1185">Reference proteome</keyword>
<dbReference type="Gene3D" id="3.30.70.2970">
    <property type="entry name" value="Protein of unknown function (DUF541), domain 2"/>
    <property type="match status" value="1"/>
</dbReference>
<evidence type="ECO:0000313" key="3">
    <source>
        <dbReference type="Proteomes" id="UP001183202"/>
    </source>
</evidence>
<accession>A0ABU2NFM3</accession>
<gene>
    <name evidence="2" type="ORF">RM445_24870</name>
</gene>
<proteinExistence type="predicted"/>
<feature type="chain" id="PRO_5047297562" evidence="1">
    <location>
        <begin position="28"/>
        <end position="237"/>
    </location>
</feature>
<feature type="signal peptide" evidence="1">
    <location>
        <begin position="1"/>
        <end position="27"/>
    </location>
</feature>
<dbReference type="Proteomes" id="UP001183202">
    <property type="component" value="Unassembled WGS sequence"/>
</dbReference>